<protein>
    <submittedName>
        <fullName evidence="4">SH3 domain-containing protein</fullName>
    </submittedName>
</protein>
<accession>A0A9X2MCK0</accession>
<keyword evidence="5" id="KW-1185">Reference proteome</keyword>
<comment type="caution">
    <text evidence="4">The sequence shown here is derived from an EMBL/GenBank/DDBJ whole genome shotgun (WGS) entry which is preliminary data.</text>
</comment>
<dbReference type="GO" id="GO:0019867">
    <property type="term" value="C:outer membrane"/>
    <property type="evidence" value="ECO:0007669"/>
    <property type="project" value="InterPro"/>
</dbReference>
<feature type="chain" id="PRO_5040724063" evidence="2">
    <location>
        <begin position="30"/>
        <end position="358"/>
    </location>
</feature>
<dbReference type="GO" id="GO:0004553">
    <property type="term" value="F:hydrolase activity, hydrolyzing O-glycosyl compounds"/>
    <property type="evidence" value="ECO:0007669"/>
    <property type="project" value="InterPro"/>
</dbReference>
<sequence>MINKKNKYALAALSATSVIYAIGAGNVHADSKTGEVTAYSLNIRSGPSTSYNAIGGLKKGDKVDILSSKDGWYKIKYGSKTGWVSGDYISTKSLSTTDSSSTGKKLVATAGLNVRSGGSTNYKIIGYIKKNHSVEMIGVASSGWYKVKLSDGTIGYSSNKYLKESNSNSGNTSNDNSNNNSNNTNNGATVIETLIATANLNVRSGPSTSNSIVGLVYKGNNVSIVERTNNNWYKVKLSNGKIGYCSAAYLKSKSELDSVTNKPESSDDISSSMQVKSYAYYTGTITATGTKPIFGRTIAVDPTVIPYGSRVYIPEFDKTFIAEDCGGGIKGNKIDIYMNTEQECLNWGVRNITIYILK</sequence>
<dbReference type="Proteomes" id="UP001140817">
    <property type="component" value="Unassembled WGS sequence"/>
</dbReference>
<dbReference type="PROSITE" id="PS51781">
    <property type="entry name" value="SH3B"/>
    <property type="match status" value="3"/>
</dbReference>
<keyword evidence="2" id="KW-0732">Signal</keyword>
<dbReference type="InterPro" id="IPR010611">
    <property type="entry name" value="3D_dom"/>
</dbReference>
<dbReference type="EMBL" id="JANKBY010000556">
    <property type="protein sequence ID" value="MCR1825097.1"/>
    <property type="molecule type" value="Genomic_DNA"/>
</dbReference>
<dbReference type="RefSeq" id="WP_074429638.1">
    <property type="nucleotide sequence ID" value="NZ_JANKBY010000556.1"/>
</dbReference>
<evidence type="ECO:0000313" key="5">
    <source>
        <dbReference type="Proteomes" id="UP001140817"/>
    </source>
</evidence>
<dbReference type="PANTHER" id="PTHR34408:SF1">
    <property type="entry name" value="GLYCOSYL HYDROLASE FAMILY 19 DOMAIN-CONTAINING PROTEIN HI_1415"/>
    <property type="match status" value="1"/>
</dbReference>
<dbReference type="InterPro" id="IPR036028">
    <property type="entry name" value="SH3-like_dom_sf"/>
</dbReference>
<dbReference type="InterPro" id="IPR003646">
    <property type="entry name" value="SH3-like_bac-type"/>
</dbReference>
<dbReference type="SUPFAM" id="SSF50685">
    <property type="entry name" value="Barwin-like endoglucanases"/>
    <property type="match status" value="1"/>
</dbReference>
<feature type="domain" description="SH3b" evidence="3">
    <location>
        <begin position="185"/>
        <end position="254"/>
    </location>
</feature>
<gene>
    <name evidence="4" type="ORF">NSA58_20335</name>
</gene>
<feature type="signal peptide" evidence="2">
    <location>
        <begin position="1"/>
        <end position="29"/>
    </location>
</feature>
<dbReference type="AlphaFoldDB" id="A0A9X2MCK0"/>
<dbReference type="InterPro" id="IPR052354">
    <property type="entry name" value="Cell_Wall_Dynamics_Protein"/>
</dbReference>
<name>A0A9X2MCK0_9FIRM</name>
<feature type="domain" description="SH3b" evidence="3">
    <location>
        <begin position="101"/>
        <end position="166"/>
    </location>
</feature>
<dbReference type="PANTHER" id="PTHR34408">
    <property type="entry name" value="FAMILY PROTEIN, PUTATIVE-RELATED"/>
    <property type="match status" value="1"/>
</dbReference>
<organism evidence="4 5">
    <name type="scientific">Terrisporobacter muris</name>
    <dbReference type="NCBI Taxonomy" id="2963284"/>
    <lineage>
        <taxon>Bacteria</taxon>
        <taxon>Bacillati</taxon>
        <taxon>Bacillota</taxon>
        <taxon>Clostridia</taxon>
        <taxon>Peptostreptococcales</taxon>
        <taxon>Peptostreptococcaceae</taxon>
        <taxon>Terrisporobacter</taxon>
    </lineage>
</organism>
<dbReference type="Pfam" id="PF08239">
    <property type="entry name" value="SH3_3"/>
    <property type="match status" value="3"/>
</dbReference>
<dbReference type="SMART" id="SM00287">
    <property type="entry name" value="SH3b"/>
    <property type="match status" value="3"/>
</dbReference>
<dbReference type="GO" id="GO:0009254">
    <property type="term" value="P:peptidoglycan turnover"/>
    <property type="evidence" value="ECO:0007669"/>
    <property type="project" value="InterPro"/>
</dbReference>
<dbReference type="InterPro" id="IPR059180">
    <property type="entry name" value="3D_YorM"/>
</dbReference>
<evidence type="ECO:0000259" key="3">
    <source>
        <dbReference type="PROSITE" id="PS51781"/>
    </source>
</evidence>
<reference evidence="4" key="1">
    <citation type="submission" date="2022-07" db="EMBL/GenBank/DDBJ databases">
        <title>Enhanced cultured diversity of the mouse gut microbiota enables custom-made synthetic communities.</title>
        <authorList>
            <person name="Afrizal A."/>
        </authorList>
    </citation>
    <scope>NUCLEOTIDE SEQUENCE</scope>
    <source>
        <strain evidence="4">DSM 29186</strain>
    </source>
</reference>
<feature type="domain" description="SH3b" evidence="3">
    <location>
        <begin position="31"/>
        <end position="93"/>
    </location>
</feature>
<dbReference type="InterPro" id="IPR036908">
    <property type="entry name" value="RlpA-like_sf"/>
</dbReference>
<evidence type="ECO:0000313" key="4">
    <source>
        <dbReference type="EMBL" id="MCR1825097.1"/>
    </source>
</evidence>
<dbReference type="CDD" id="cd14667">
    <property type="entry name" value="3D_containing_proteins"/>
    <property type="match status" value="1"/>
</dbReference>
<evidence type="ECO:0000256" key="1">
    <source>
        <dbReference type="SAM" id="MobiDB-lite"/>
    </source>
</evidence>
<dbReference type="SUPFAM" id="SSF50044">
    <property type="entry name" value="SH3-domain"/>
    <property type="match status" value="2"/>
</dbReference>
<feature type="compositionally biased region" description="Low complexity" evidence="1">
    <location>
        <begin position="165"/>
        <end position="186"/>
    </location>
</feature>
<proteinExistence type="predicted"/>
<dbReference type="Gene3D" id="2.30.30.40">
    <property type="entry name" value="SH3 Domains"/>
    <property type="match status" value="3"/>
</dbReference>
<dbReference type="Gene3D" id="2.40.40.10">
    <property type="entry name" value="RlpA-like domain"/>
    <property type="match status" value="1"/>
</dbReference>
<feature type="region of interest" description="Disordered" evidence="1">
    <location>
        <begin position="164"/>
        <end position="186"/>
    </location>
</feature>
<evidence type="ECO:0000256" key="2">
    <source>
        <dbReference type="SAM" id="SignalP"/>
    </source>
</evidence>
<dbReference type="Pfam" id="PF06725">
    <property type="entry name" value="3D"/>
    <property type="match status" value="1"/>
</dbReference>